<dbReference type="KEGG" id="fpal:HYN49_08855"/>
<dbReference type="Pfam" id="PF00583">
    <property type="entry name" value="Acetyltransf_1"/>
    <property type="match status" value="2"/>
</dbReference>
<dbReference type="PANTHER" id="PTHR43617">
    <property type="entry name" value="L-AMINO ACID N-ACETYLTRANSFERASE"/>
    <property type="match status" value="1"/>
</dbReference>
<gene>
    <name evidence="2" type="ORF">HYN49_08855</name>
</gene>
<name>A0A2S1SI08_9FLAO</name>
<feature type="domain" description="N-acetyltransferase" evidence="1">
    <location>
        <begin position="146"/>
        <end position="282"/>
    </location>
</feature>
<evidence type="ECO:0000259" key="1">
    <source>
        <dbReference type="PROSITE" id="PS51186"/>
    </source>
</evidence>
<dbReference type="PROSITE" id="PS51186">
    <property type="entry name" value="GNAT"/>
    <property type="match status" value="2"/>
</dbReference>
<dbReference type="GO" id="GO:0016747">
    <property type="term" value="F:acyltransferase activity, transferring groups other than amino-acyl groups"/>
    <property type="evidence" value="ECO:0007669"/>
    <property type="project" value="InterPro"/>
</dbReference>
<sequence>MMEIKTLENIPLQYLAETFNAAFADYILPFQLTQSDLESKMLSENIRLEDSVGVFTDTRLVGFMLIGTDLFDNKNIAYNAGTGVIPEFRGQQLTQNMYAFLAPYLLEKGITTHQLEVITKNERAISTYKKIGFKQQRLLNCFKGNMKVPENDISFKIDSAPLPDETVISKFGNHRPAYQNSFNTIKRNPAQHICYTASAENTLAGYIVFSEANGRVKQFGVHPGLRKLGIGHALFHKVQQIIGNKPVTLINLDTADKGSINFLEKIGFEETLQQFEMRMEIN</sequence>
<protein>
    <recommendedName>
        <fullName evidence="1">N-acetyltransferase domain-containing protein</fullName>
    </recommendedName>
</protein>
<dbReference type="RefSeq" id="WP_108903779.1">
    <property type="nucleotide sequence ID" value="NZ_CP029187.1"/>
</dbReference>
<dbReference type="InterPro" id="IPR000182">
    <property type="entry name" value="GNAT_dom"/>
</dbReference>
<dbReference type="InterPro" id="IPR050276">
    <property type="entry name" value="MshD_Acetyltransferase"/>
</dbReference>
<dbReference type="OrthoDB" id="4228396at2"/>
<dbReference type="EMBL" id="CP029187">
    <property type="protein sequence ID" value="AWI25999.1"/>
    <property type="molecule type" value="Genomic_DNA"/>
</dbReference>
<reference evidence="2 3" key="1">
    <citation type="submission" date="2018-05" db="EMBL/GenBank/DDBJ databases">
        <title>Genome sequencing of Flavobacterium sp. HYN0049.</title>
        <authorList>
            <person name="Yi H."/>
            <person name="Baek C."/>
        </authorList>
    </citation>
    <scope>NUCLEOTIDE SEQUENCE [LARGE SCALE GENOMIC DNA]</scope>
    <source>
        <strain evidence="2 3">HYN0049</strain>
    </source>
</reference>
<dbReference type="SUPFAM" id="SSF55729">
    <property type="entry name" value="Acyl-CoA N-acyltransferases (Nat)"/>
    <property type="match status" value="2"/>
</dbReference>
<proteinExistence type="predicted"/>
<dbReference type="Proteomes" id="UP000244937">
    <property type="component" value="Chromosome"/>
</dbReference>
<organism evidence="2 3">
    <name type="scientific">Flavobacterium pallidum</name>
    <dbReference type="NCBI Taxonomy" id="2172098"/>
    <lineage>
        <taxon>Bacteria</taxon>
        <taxon>Pseudomonadati</taxon>
        <taxon>Bacteroidota</taxon>
        <taxon>Flavobacteriia</taxon>
        <taxon>Flavobacteriales</taxon>
        <taxon>Flavobacteriaceae</taxon>
        <taxon>Flavobacterium</taxon>
    </lineage>
</organism>
<dbReference type="PANTHER" id="PTHR43617:SF34">
    <property type="entry name" value="PUTATIVE-RELATED"/>
    <property type="match status" value="1"/>
</dbReference>
<evidence type="ECO:0000313" key="3">
    <source>
        <dbReference type="Proteomes" id="UP000244937"/>
    </source>
</evidence>
<dbReference type="AlphaFoldDB" id="A0A2S1SI08"/>
<evidence type="ECO:0000313" key="2">
    <source>
        <dbReference type="EMBL" id="AWI25999.1"/>
    </source>
</evidence>
<accession>A0A2S1SI08</accession>
<dbReference type="InterPro" id="IPR016181">
    <property type="entry name" value="Acyl_CoA_acyltransferase"/>
</dbReference>
<feature type="domain" description="N-acetyltransferase" evidence="1">
    <location>
        <begin position="2"/>
        <end position="151"/>
    </location>
</feature>
<keyword evidence="3" id="KW-1185">Reference proteome</keyword>
<dbReference type="Gene3D" id="3.40.630.30">
    <property type="match status" value="2"/>
</dbReference>
<dbReference type="CDD" id="cd04301">
    <property type="entry name" value="NAT_SF"/>
    <property type="match status" value="1"/>
</dbReference>